<dbReference type="Gene3D" id="1.10.443.10">
    <property type="entry name" value="Intergrase catalytic core"/>
    <property type="match status" value="1"/>
</dbReference>
<evidence type="ECO:0000313" key="5">
    <source>
        <dbReference type="EMBL" id="MBK1811655.1"/>
    </source>
</evidence>
<feature type="domain" description="Tyr recombinase" evidence="4">
    <location>
        <begin position="350"/>
        <end position="549"/>
    </location>
</feature>
<dbReference type="InterPro" id="IPR050090">
    <property type="entry name" value="Tyrosine_recombinase_XerCD"/>
</dbReference>
<dbReference type="InterPro" id="IPR002104">
    <property type="entry name" value="Integrase_catalytic"/>
</dbReference>
<proteinExistence type="inferred from homology"/>
<keyword evidence="2" id="KW-0238">DNA-binding</keyword>
<name>A0ABS1EQN4_9CLOT</name>
<dbReference type="PROSITE" id="PS51898">
    <property type="entry name" value="TYR_RECOMBINASE"/>
    <property type="match status" value="1"/>
</dbReference>
<reference evidence="6" key="1">
    <citation type="submission" date="2021-01" db="EMBL/GenBank/DDBJ databases">
        <title>Genome public.</title>
        <authorList>
            <person name="Liu C."/>
            <person name="Sun Q."/>
        </authorList>
    </citation>
    <scope>NUCLEOTIDE SEQUENCE [LARGE SCALE GENOMIC DNA]</scope>
    <source>
        <strain evidence="6">YIM B02505</strain>
    </source>
</reference>
<dbReference type="Proteomes" id="UP000596739">
    <property type="component" value="Unassembled WGS sequence"/>
</dbReference>
<dbReference type="RefSeq" id="WP_200270076.1">
    <property type="nucleotide sequence ID" value="NZ_JAENHN010000039.1"/>
</dbReference>
<gene>
    <name evidence="5" type="ORF">JHL18_13610</name>
</gene>
<dbReference type="CDD" id="cd00397">
    <property type="entry name" value="DNA_BRE_C"/>
    <property type="match status" value="1"/>
</dbReference>
<dbReference type="InterPro" id="IPR010998">
    <property type="entry name" value="Integrase_recombinase_N"/>
</dbReference>
<comment type="caution">
    <text evidence="5">The sequence shown here is derived from an EMBL/GenBank/DDBJ whole genome shotgun (WGS) entry which is preliminary data.</text>
</comment>
<comment type="similarity">
    <text evidence="1">Belongs to the 'phage' integrase family.</text>
</comment>
<evidence type="ECO:0000256" key="2">
    <source>
        <dbReference type="ARBA" id="ARBA00023125"/>
    </source>
</evidence>
<dbReference type="InterPro" id="IPR011010">
    <property type="entry name" value="DNA_brk_join_enz"/>
</dbReference>
<evidence type="ECO:0000256" key="1">
    <source>
        <dbReference type="ARBA" id="ARBA00008857"/>
    </source>
</evidence>
<keyword evidence="3" id="KW-0233">DNA recombination</keyword>
<evidence type="ECO:0000313" key="6">
    <source>
        <dbReference type="Proteomes" id="UP000596739"/>
    </source>
</evidence>
<evidence type="ECO:0000256" key="3">
    <source>
        <dbReference type="ARBA" id="ARBA00023172"/>
    </source>
</evidence>
<accession>A0ABS1EQN4</accession>
<dbReference type="Gene3D" id="1.10.150.130">
    <property type="match status" value="1"/>
</dbReference>
<dbReference type="PANTHER" id="PTHR30349:SF41">
    <property type="entry name" value="INTEGRASE_RECOMBINASE PROTEIN MJ0367-RELATED"/>
    <property type="match status" value="1"/>
</dbReference>
<evidence type="ECO:0000259" key="4">
    <source>
        <dbReference type="PROSITE" id="PS51898"/>
    </source>
</evidence>
<sequence>MESQSLYTNTSISKLEYSSKYNLKQIIKILNIDNINSHLSRDLFKNVLELYLIGNKNISANIEWNLKGFDKTIEQFNDIYSWENAKSSNKIISSKKKYTNMIYYVIMVLAKRIKADKVVLNINLKIPEILHNNEIQRILSASSLLGYEPKALVSGFRKLMLYYCVDLDYITEDILYEFAEWASKSALISNMFYVLKYLGNIEKNAEFINKGQRNKVKYVDSILIKNNLSLNIYNDFMAYIYKIEYKETAHSKILEAKKFIEWFDSNYTDAGGLNELKFCHIEDYADYTKSLMTKGNNKLSTETVNTRLSKLRNGLFKYLSSKELINNELECDIFASNGLYSELYFDSIFSKPTPIPMEDRVKIEKAILANYEDIDDIYIDIIRICFYTGARPTEVICLMHECDKGTTEIPSLHIHRAKKFKERYIPMISNVQSIVKKWKIINKSSLPVYMQYDGKTVKRLFYKRGRVSTIQTIEDYFNEIMIRNGIISTDNKSKYSLYTLRRIRISTWLESGLTEDEVAYLVGHQSIDSHNNYIISKELRMKNADNIYNHFYKDLFETINAGDQYVLKKEDDIKEDDLDKLKQILSDIENKTLNGVVKEAIIKEFPEMIMPMPCGDCMAKAFDDSFECEFMRLPCLDCDDLDFKNIGLDFFDNYLERLFKSRQDKMKRGLDGLVLKTNNQLERIKEFYINRIGVNIEEIDAKFDYIKNKVCKKRGRPKK</sequence>
<keyword evidence="6" id="KW-1185">Reference proteome</keyword>
<dbReference type="EMBL" id="JAENHN010000039">
    <property type="protein sequence ID" value="MBK1811655.1"/>
    <property type="molecule type" value="Genomic_DNA"/>
</dbReference>
<dbReference type="PANTHER" id="PTHR30349">
    <property type="entry name" value="PHAGE INTEGRASE-RELATED"/>
    <property type="match status" value="1"/>
</dbReference>
<dbReference type="Pfam" id="PF00589">
    <property type="entry name" value="Phage_integrase"/>
    <property type="match status" value="1"/>
</dbReference>
<dbReference type="SUPFAM" id="SSF56349">
    <property type="entry name" value="DNA breaking-rejoining enzymes"/>
    <property type="match status" value="1"/>
</dbReference>
<organism evidence="5 6">
    <name type="scientific">Clostridium yunnanense</name>
    <dbReference type="NCBI Taxonomy" id="2800325"/>
    <lineage>
        <taxon>Bacteria</taxon>
        <taxon>Bacillati</taxon>
        <taxon>Bacillota</taxon>
        <taxon>Clostridia</taxon>
        <taxon>Eubacteriales</taxon>
        <taxon>Clostridiaceae</taxon>
        <taxon>Clostridium</taxon>
    </lineage>
</organism>
<dbReference type="InterPro" id="IPR013762">
    <property type="entry name" value="Integrase-like_cat_sf"/>
</dbReference>
<protein>
    <submittedName>
        <fullName evidence="5">Site-specific integrase</fullName>
    </submittedName>
</protein>